<feature type="signal peptide" evidence="1">
    <location>
        <begin position="1"/>
        <end position="31"/>
    </location>
</feature>
<reference evidence="2" key="1">
    <citation type="submission" date="2020-10" db="EMBL/GenBank/DDBJ databases">
        <authorList>
            <person name="Han B."/>
            <person name="Lu T."/>
            <person name="Zhao Q."/>
            <person name="Huang X."/>
            <person name="Zhao Y."/>
        </authorList>
    </citation>
    <scope>NUCLEOTIDE SEQUENCE</scope>
</reference>
<dbReference type="Proteomes" id="UP000604825">
    <property type="component" value="Unassembled WGS sequence"/>
</dbReference>
<evidence type="ECO:0000313" key="3">
    <source>
        <dbReference type="Proteomes" id="UP000604825"/>
    </source>
</evidence>
<comment type="caution">
    <text evidence="2">The sequence shown here is derived from an EMBL/GenBank/DDBJ whole genome shotgun (WGS) entry which is preliminary data.</text>
</comment>
<gene>
    <name evidence="2" type="ORF">NCGR_LOCUS32355</name>
</gene>
<evidence type="ECO:0000313" key="2">
    <source>
        <dbReference type="EMBL" id="CAD6248199.1"/>
    </source>
</evidence>
<name>A0A811PUC5_9POAL</name>
<proteinExistence type="predicted"/>
<feature type="chain" id="PRO_5033057293" evidence="1">
    <location>
        <begin position="32"/>
        <end position="111"/>
    </location>
</feature>
<evidence type="ECO:0000256" key="1">
    <source>
        <dbReference type="SAM" id="SignalP"/>
    </source>
</evidence>
<accession>A0A811PUC5</accession>
<organism evidence="2 3">
    <name type="scientific">Miscanthus lutarioriparius</name>
    <dbReference type="NCBI Taxonomy" id="422564"/>
    <lineage>
        <taxon>Eukaryota</taxon>
        <taxon>Viridiplantae</taxon>
        <taxon>Streptophyta</taxon>
        <taxon>Embryophyta</taxon>
        <taxon>Tracheophyta</taxon>
        <taxon>Spermatophyta</taxon>
        <taxon>Magnoliopsida</taxon>
        <taxon>Liliopsida</taxon>
        <taxon>Poales</taxon>
        <taxon>Poaceae</taxon>
        <taxon>PACMAD clade</taxon>
        <taxon>Panicoideae</taxon>
        <taxon>Andropogonodae</taxon>
        <taxon>Andropogoneae</taxon>
        <taxon>Saccharinae</taxon>
        <taxon>Miscanthus</taxon>
    </lineage>
</organism>
<protein>
    <submittedName>
        <fullName evidence="2">Uncharacterized protein</fullName>
    </submittedName>
</protein>
<sequence length="111" mass="11684">MASSIKPWSAAALWSLLATAILLFMAASTLAQTSTCPGMLVLLKGISPNILETDFFVQISRVLDVLRREGGMTRVAQCVCQVTGSNGASATEVIQIMVDPGYSTNCSSNLA</sequence>
<keyword evidence="1" id="KW-0732">Signal</keyword>
<dbReference type="AlphaFoldDB" id="A0A811PUC5"/>
<keyword evidence="3" id="KW-1185">Reference proteome</keyword>
<dbReference type="EMBL" id="CAJGYO010000007">
    <property type="protein sequence ID" value="CAD6248199.1"/>
    <property type="molecule type" value="Genomic_DNA"/>
</dbReference>